<evidence type="ECO:0000256" key="5">
    <source>
        <dbReference type="SAM" id="MobiDB-lite"/>
    </source>
</evidence>
<protein>
    <recommendedName>
        <fullName evidence="6">Translocation and assembly module TamB C-terminal domain-containing protein</fullName>
    </recommendedName>
</protein>
<dbReference type="RefSeq" id="WP_063948358.1">
    <property type="nucleotide sequence ID" value="NZ_LXPS01000010.1"/>
</dbReference>
<evidence type="ECO:0000256" key="4">
    <source>
        <dbReference type="ARBA" id="ARBA00023136"/>
    </source>
</evidence>
<dbReference type="EMBL" id="LXPS01000010">
    <property type="protein sequence ID" value="OAE47521.1"/>
    <property type="molecule type" value="Genomic_DNA"/>
</dbReference>
<keyword evidence="2" id="KW-0812">Transmembrane</keyword>
<dbReference type="GO" id="GO:0005886">
    <property type="term" value="C:plasma membrane"/>
    <property type="evidence" value="ECO:0007669"/>
    <property type="project" value="InterPro"/>
</dbReference>
<evidence type="ECO:0000256" key="3">
    <source>
        <dbReference type="ARBA" id="ARBA00022989"/>
    </source>
</evidence>
<dbReference type="InterPro" id="IPR007452">
    <property type="entry name" value="TamB_C"/>
</dbReference>
<dbReference type="Pfam" id="PF04357">
    <property type="entry name" value="TamB"/>
    <property type="match status" value="1"/>
</dbReference>
<keyword evidence="3" id="KW-1133">Transmembrane helix</keyword>
<evidence type="ECO:0000259" key="6">
    <source>
        <dbReference type="Pfam" id="PF04357"/>
    </source>
</evidence>
<gene>
    <name evidence="7" type="ORF">A7J57_19805</name>
</gene>
<keyword evidence="4" id="KW-0472">Membrane</keyword>
<evidence type="ECO:0000313" key="7">
    <source>
        <dbReference type="EMBL" id="OAE47521.1"/>
    </source>
</evidence>
<reference evidence="7 8" key="1">
    <citation type="submission" date="2016-05" db="EMBL/GenBank/DDBJ databases">
        <authorList>
            <person name="Lavstsen T."/>
            <person name="Jespersen J.S."/>
        </authorList>
    </citation>
    <scope>NUCLEOTIDE SEQUENCE [LARGE SCALE GENOMIC DNA]</scope>
    <source>
        <strain evidence="7 8">KCJ1736</strain>
    </source>
</reference>
<evidence type="ECO:0000313" key="8">
    <source>
        <dbReference type="Proteomes" id="UP000077098"/>
    </source>
</evidence>
<organism evidence="7 8">
    <name type="scientific">Agrobacterium tumefaciens</name>
    <dbReference type="NCBI Taxonomy" id="358"/>
    <lineage>
        <taxon>Bacteria</taxon>
        <taxon>Pseudomonadati</taxon>
        <taxon>Pseudomonadota</taxon>
        <taxon>Alphaproteobacteria</taxon>
        <taxon>Hyphomicrobiales</taxon>
        <taxon>Rhizobiaceae</taxon>
        <taxon>Rhizobium/Agrobacterium group</taxon>
        <taxon>Agrobacterium</taxon>
        <taxon>Agrobacterium tumefaciens complex</taxon>
    </lineage>
</organism>
<feature type="domain" description="Translocation and assembly module TamB C-terminal" evidence="6">
    <location>
        <begin position="1039"/>
        <end position="1386"/>
    </location>
</feature>
<comment type="caution">
    <text evidence="7">The sequence shown here is derived from an EMBL/GenBank/DDBJ whole genome shotgun (WGS) entry which is preliminary data.</text>
</comment>
<accession>A0A176XEP1</accession>
<sequence length="1386" mass="141953">MRTLIRLLKWLGYAALCGVALVLLAVLFIGFTPMGARIAAKQISSLISTPDQMIALSTPRGLLTGRLRLDNVTLSDRQGPYARINEIAVDWSPLSLLAGTFHADRVSAGSISVERKPLPPEQNNSSKSSSSSSLPIEITVDSFSFPEISLGEPLLGRAFDLSAEGNLKAAPDDMRLSLAAHRRNAVDAEVNADIAFLPNENVLKLKAEMKEPEGGLLATLLSLPGTPAVALDLNGDGPLSSWTGTLRGSVAGNAVVNVTGRHLLGDDGTRRIEIAGGGQPDMLLPPAFRQLFAGETKLDANATIFPQGRIEIGSSTLETGTLLLTASGSVDPNGQNDLAANLIGTAGPVDFRWPLENGEVQALINGLDLSLKGNADAAHLNTTASLRSLSLPQGRLDDVKLTAESADLNIANRSGTIATVLSIAQSSFVSADIDRLVRAPLTIKAPLGLTSSAISFSGATLESASVGGTLNGSFDFVGNRLTSSVQLFALPATLPPALAEKFDSTIALQGDVDVTIGGRTSVENLAIKSGTIEAEGNVSLENDALSANLKGKFPALEKLTPQAKGVADFTIEASGALAAPDFNVSLTSESALLAGRRLEALTVNASGKADPAAPQAKLTASGSLDRQKIDANANVVQTEKGTAIPELNITVGRNVLNGKLEFSQQFLPTGNLSFNFPDLSLLAALAAQQADGDIAGDIALSNIDGKIAATIKANGGSIRQGTTTISKLAADIAIDDLKALAINGRISADSINAGAAAISGLSATIGHSGTTTQFDVNGRYDNAPLVVKGSAETGGSPMTLRLDAFSAAPRGIPVRLDKPSIIAIQNGTARISGLTIVTGDGRIEVNGTAGSTLDINAEIRSLPASLANAFATGLDAAGSISGTVSAKGAASNPSVDYNLNWANAEVAQTRAAGLAALGIKANGRFTGGNLQIDTNVSGQGGMLLSGGGSLGIAGNRPLSMSFSGRLPFSAVAAQTAAQGLDVDGTAAIEVKISGSASAPVVTGTITTDGTRLTDVRRNLTVNDLGATITFDRDRAVISRLSGRLAGGGTISGTGSVGISGGGFPADISIRLDRAGYNDGTLVTTVVSGTLTLKGPLLNSPVLGGNLTLDRSAITIPEKLPASLTEIDVKHKNASPKVRAQAKALGADQGGSGSSSTINLDLQVNAPSGIFVRGRGIDAELTGNLTIRGTAAAPAISGGFEMRRGRLEILTRRLDFTTGNITFGGGLVPVLDMKADSTVGSTTVTVSVSGNANDPTFAFSSAPALPQDEVMAQLIFGQSMSKLSALQIARLADAAAQLAGGRSTSLFDKLRSNLGVDDLDISTDSQGQARVSAGKYLNERTYLELQQSGDSGAKAIINLDVGRGVKLRGEAGGNGEGAAGIFYEKEY</sequence>
<dbReference type="PANTHER" id="PTHR36985:SF1">
    <property type="entry name" value="TRANSLOCATION AND ASSEMBLY MODULE SUBUNIT TAMB"/>
    <property type="match status" value="1"/>
</dbReference>
<dbReference type="PANTHER" id="PTHR36985">
    <property type="entry name" value="TRANSLOCATION AND ASSEMBLY MODULE SUBUNIT TAMB"/>
    <property type="match status" value="1"/>
</dbReference>
<feature type="region of interest" description="Disordered" evidence="5">
    <location>
        <begin position="112"/>
        <end position="133"/>
    </location>
</feature>
<dbReference type="GO" id="GO:0009306">
    <property type="term" value="P:protein secretion"/>
    <property type="evidence" value="ECO:0007669"/>
    <property type="project" value="InterPro"/>
</dbReference>
<name>A0A176XEP1_AGRTU</name>
<dbReference type="Proteomes" id="UP000077098">
    <property type="component" value="Unassembled WGS sequence"/>
</dbReference>
<comment type="subcellular location">
    <subcellularLocation>
        <location evidence="1">Membrane</location>
        <topology evidence="1">Single-pass membrane protein</topology>
    </subcellularLocation>
</comment>
<evidence type="ECO:0000256" key="2">
    <source>
        <dbReference type="ARBA" id="ARBA00022692"/>
    </source>
</evidence>
<evidence type="ECO:0000256" key="1">
    <source>
        <dbReference type="ARBA" id="ARBA00004167"/>
    </source>
</evidence>
<proteinExistence type="predicted"/>